<evidence type="ECO:0000313" key="2">
    <source>
        <dbReference type="EMBL" id="MPM80420.1"/>
    </source>
</evidence>
<dbReference type="PANTHER" id="PTHR42691:SF1">
    <property type="entry name" value="ASPARTATE AMINOTRANSFERASE YHDR-RELATED"/>
    <property type="match status" value="1"/>
</dbReference>
<proteinExistence type="predicted"/>
<gene>
    <name evidence="2" type="primary">aspC_31</name>
    <name evidence="2" type="ORF">SDC9_127467</name>
</gene>
<evidence type="ECO:0000259" key="1">
    <source>
        <dbReference type="Pfam" id="PF00155"/>
    </source>
</evidence>
<dbReference type="SUPFAM" id="SSF53383">
    <property type="entry name" value="PLP-dependent transferases"/>
    <property type="match status" value="1"/>
</dbReference>
<organism evidence="2">
    <name type="scientific">bioreactor metagenome</name>
    <dbReference type="NCBI Taxonomy" id="1076179"/>
    <lineage>
        <taxon>unclassified sequences</taxon>
        <taxon>metagenomes</taxon>
        <taxon>ecological metagenomes</taxon>
    </lineage>
</organism>
<dbReference type="EMBL" id="VSSQ01030040">
    <property type="protein sequence ID" value="MPM80420.1"/>
    <property type="molecule type" value="Genomic_DNA"/>
</dbReference>
<dbReference type="PANTHER" id="PTHR42691">
    <property type="entry name" value="ASPARTATE AMINOTRANSFERASE YHDR-RELATED"/>
    <property type="match status" value="1"/>
</dbReference>
<dbReference type="CDD" id="cd00609">
    <property type="entry name" value="AAT_like"/>
    <property type="match status" value="1"/>
</dbReference>
<keyword evidence="2" id="KW-0032">Aminotransferase</keyword>
<dbReference type="AlphaFoldDB" id="A0A645CTI5"/>
<dbReference type="NCBIfam" id="NF005305">
    <property type="entry name" value="PRK06836.1"/>
    <property type="match status" value="1"/>
</dbReference>
<dbReference type="InterPro" id="IPR004839">
    <property type="entry name" value="Aminotransferase_I/II_large"/>
</dbReference>
<keyword evidence="2" id="KW-0808">Transferase</keyword>
<dbReference type="Gene3D" id="3.40.640.10">
    <property type="entry name" value="Type I PLP-dependent aspartate aminotransferase-like (Major domain)"/>
    <property type="match status" value="1"/>
</dbReference>
<protein>
    <submittedName>
        <fullName evidence="2">Aspartate aminotransferase</fullName>
        <ecNumber evidence="2">2.6.1.1</ecNumber>
    </submittedName>
</protein>
<name>A0A645CTI5_9ZZZZ</name>
<reference evidence="2" key="1">
    <citation type="submission" date="2019-08" db="EMBL/GenBank/DDBJ databases">
        <authorList>
            <person name="Kucharzyk K."/>
            <person name="Murdoch R.W."/>
            <person name="Higgins S."/>
            <person name="Loffler F."/>
        </authorList>
    </citation>
    <scope>NUCLEOTIDE SEQUENCE</scope>
</reference>
<sequence>MVSQEMLAAGRDRSAIREVFEYGRHRALLLGDENVFDFSLGNPSVPPPPEVTAAFLDLLQNSDPMFLHGYTSAPGSNEAREAIAASLNRRFGTDFSRRNFYLTCGAAAALVSIFRALTIDHNTEFVAFAPYFPEYACFATAAGGRLRVVEADRKGFQIDFGQLEGVLSFYTQGVIINSPNNPSGVIYSEATLRQLADLLRKKSAEYGHPIYLISDEPYRELTYKEVTVPFITQLYDCSIVSYSYSKSLSLPGDRIGYVLVGDAMPDFDDVCNAISGSARKQGYVCAPSILQRVVARCSQLDLMPDLSSYKRNRDALYNGLTQIGYRCVPPDGAFYLFVQAPNGDGDAFAELAKSEEILIVSGREFGCPDYVRISYCVSYETIVNALPGFRRIFAQVCNN</sequence>
<dbReference type="InterPro" id="IPR004838">
    <property type="entry name" value="NHTrfase_class1_PyrdxlP-BS"/>
</dbReference>
<dbReference type="InterPro" id="IPR015421">
    <property type="entry name" value="PyrdxlP-dep_Trfase_major"/>
</dbReference>
<dbReference type="Pfam" id="PF00155">
    <property type="entry name" value="Aminotran_1_2"/>
    <property type="match status" value="1"/>
</dbReference>
<dbReference type="GO" id="GO:0004069">
    <property type="term" value="F:L-aspartate:2-oxoglutarate aminotransferase activity"/>
    <property type="evidence" value="ECO:0007669"/>
    <property type="project" value="UniProtKB-EC"/>
</dbReference>
<dbReference type="EC" id="2.6.1.1" evidence="2"/>
<comment type="caution">
    <text evidence="2">The sequence shown here is derived from an EMBL/GenBank/DDBJ whole genome shotgun (WGS) entry which is preliminary data.</text>
</comment>
<dbReference type="Gene3D" id="3.90.1150.10">
    <property type="entry name" value="Aspartate Aminotransferase, domain 1"/>
    <property type="match status" value="1"/>
</dbReference>
<dbReference type="PROSITE" id="PS00105">
    <property type="entry name" value="AA_TRANSFER_CLASS_1"/>
    <property type="match status" value="1"/>
</dbReference>
<feature type="domain" description="Aminotransferase class I/classII large" evidence="1">
    <location>
        <begin position="34"/>
        <end position="385"/>
    </location>
</feature>
<dbReference type="InterPro" id="IPR015422">
    <property type="entry name" value="PyrdxlP-dep_Trfase_small"/>
</dbReference>
<accession>A0A645CTI5</accession>
<dbReference type="GO" id="GO:0030170">
    <property type="term" value="F:pyridoxal phosphate binding"/>
    <property type="evidence" value="ECO:0007669"/>
    <property type="project" value="InterPro"/>
</dbReference>
<dbReference type="InterPro" id="IPR015424">
    <property type="entry name" value="PyrdxlP-dep_Trfase"/>
</dbReference>